<evidence type="ECO:0000313" key="2">
    <source>
        <dbReference type="EMBL" id="KAK7063658.1"/>
    </source>
</evidence>
<dbReference type="Proteomes" id="UP001362999">
    <property type="component" value="Unassembled WGS sequence"/>
</dbReference>
<dbReference type="AlphaFoldDB" id="A0AAW0EGA9"/>
<accession>A0AAW0EGA9</accession>
<gene>
    <name evidence="2" type="ORF">R3P38DRAFT_3415980</name>
</gene>
<evidence type="ECO:0000256" key="1">
    <source>
        <dbReference type="SAM" id="MobiDB-lite"/>
    </source>
</evidence>
<sequence length="401" mass="43808">MPTYRETAIINSAKDTIDDPAFKVLLPRVFTTTLEQLFSEFVEVREGFKFLGRTALHFAFALTCIEVCGGLGAAMPVGMFGMLENCLLSEEVLFEIMKKPCHRKVRDRITSKGVDVVRDFVYLYVGGLWYDTQDLGKVIPWIRNTFTPLVQAAIDAYKSFRPPKKACKTPPGQSKPREPVELVALHRLRAILLAQGPLRGHTALKPKYVAAPKLLTPSPSSSPSPPASSSTEHQSHQDSPDVIEANGPDDNSGSDSEDDSAVLHEPRNTPTMATSLDDSSSSDAVRSPQDEQIQTSSLKPPLSLKRKAPSVAEALEDPRPPRSKLLRTPLATLQLPNGALSNGTVSDGGPEQGSNMNFCLGFVSYGAFPSDSLDTGRWTFQAMDVMEPQPLTLDELLDGIW</sequence>
<dbReference type="EMBL" id="JAWWNJ010000001">
    <property type="protein sequence ID" value="KAK7063658.1"/>
    <property type="molecule type" value="Genomic_DNA"/>
</dbReference>
<feature type="region of interest" description="Disordered" evidence="1">
    <location>
        <begin position="214"/>
        <end position="324"/>
    </location>
</feature>
<reference evidence="2 3" key="1">
    <citation type="journal article" date="2024" name="J Genomics">
        <title>Draft genome sequencing and assembly of Favolaschia claudopus CIRM-BRFM 2984 isolated from oak limbs.</title>
        <authorList>
            <person name="Navarro D."/>
            <person name="Drula E."/>
            <person name="Chaduli D."/>
            <person name="Cazenave R."/>
            <person name="Ahrendt S."/>
            <person name="Wang J."/>
            <person name="Lipzen A."/>
            <person name="Daum C."/>
            <person name="Barry K."/>
            <person name="Grigoriev I.V."/>
            <person name="Favel A."/>
            <person name="Rosso M.N."/>
            <person name="Martin F."/>
        </authorList>
    </citation>
    <scope>NUCLEOTIDE SEQUENCE [LARGE SCALE GENOMIC DNA]</scope>
    <source>
        <strain evidence="2 3">CIRM-BRFM 2984</strain>
    </source>
</reference>
<comment type="caution">
    <text evidence="2">The sequence shown here is derived from an EMBL/GenBank/DDBJ whole genome shotgun (WGS) entry which is preliminary data.</text>
</comment>
<name>A0AAW0EGA9_9AGAR</name>
<organism evidence="2 3">
    <name type="scientific">Favolaschia claudopus</name>
    <dbReference type="NCBI Taxonomy" id="2862362"/>
    <lineage>
        <taxon>Eukaryota</taxon>
        <taxon>Fungi</taxon>
        <taxon>Dikarya</taxon>
        <taxon>Basidiomycota</taxon>
        <taxon>Agaricomycotina</taxon>
        <taxon>Agaricomycetes</taxon>
        <taxon>Agaricomycetidae</taxon>
        <taxon>Agaricales</taxon>
        <taxon>Marasmiineae</taxon>
        <taxon>Mycenaceae</taxon>
        <taxon>Favolaschia</taxon>
    </lineage>
</organism>
<proteinExistence type="predicted"/>
<evidence type="ECO:0000313" key="3">
    <source>
        <dbReference type="Proteomes" id="UP001362999"/>
    </source>
</evidence>
<keyword evidence="3" id="KW-1185">Reference proteome</keyword>
<protein>
    <submittedName>
        <fullName evidence="2">Uncharacterized protein</fullName>
    </submittedName>
</protein>